<accession>A0A378TU06</accession>
<name>A0A378TU06_MORLA</name>
<dbReference type="EMBL" id="UGQU01000003">
    <property type="protein sequence ID" value="STZ63372.1"/>
    <property type="molecule type" value="Genomic_DNA"/>
</dbReference>
<dbReference type="AlphaFoldDB" id="A0A378TU06"/>
<evidence type="ECO:0000313" key="1">
    <source>
        <dbReference type="EMBL" id="STZ63372.1"/>
    </source>
</evidence>
<proteinExistence type="predicted"/>
<sequence>MIDIFVDSKYDTNQASNLMMNLFELDKSKIVVCRADELDKITVSDDISCLCVMSDVNGDVSFLLSLHIIEMDFELFVQKLSDLSVVFQNTFFIPCDDFNGYFKIHNKSVETVSLDEEHSDGKFVYFVN</sequence>
<reference evidence="1 2" key="1">
    <citation type="submission" date="2018-06" db="EMBL/GenBank/DDBJ databases">
        <authorList>
            <consortium name="Pathogen Informatics"/>
            <person name="Doyle S."/>
        </authorList>
    </citation>
    <scope>NUCLEOTIDE SEQUENCE [LARGE SCALE GENOMIC DNA]</scope>
    <source>
        <strain evidence="1 2">NCTC10359</strain>
    </source>
</reference>
<gene>
    <name evidence="1" type="ORF">NCTC10359_01801</name>
</gene>
<organism evidence="1 2">
    <name type="scientific">Moraxella lacunata</name>
    <dbReference type="NCBI Taxonomy" id="477"/>
    <lineage>
        <taxon>Bacteria</taxon>
        <taxon>Pseudomonadati</taxon>
        <taxon>Pseudomonadota</taxon>
        <taxon>Gammaproteobacteria</taxon>
        <taxon>Moraxellales</taxon>
        <taxon>Moraxellaceae</taxon>
        <taxon>Moraxella</taxon>
    </lineage>
</organism>
<protein>
    <submittedName>
        <fullName evidence="1">Uncharacterized protein</fullName>
    </submittedName>
</protein>
<dbReference type="RefSeq" id="WP_115007581.1">
    <property type="nucleotide sequence ID" value="NZ_UGQU01000003.1"/>
</dbReference>
<evidence type="ECO:0000313" key="2">
    <source>
        <dbReference type="Proteomes" id="UP000254437"/>
    </source>
</evidence>
<dbReference type="Proteomes" id="UP000254437">
    <property type="component" value="Unassembled WGS sequence"/>
</dbReference>